<keyword evidence="10" id="KW-1185">Reference proteome</keyword>
<keyword evidence="2" id="KW-0999">Mitochondrion inner membrane</keyword>
<feature type="domain" description="Peptidase S26" evidence="8">
    <location>
        <begin position="6"/>
        <end position="90"/>
    </location>
</feature>
<dbReference type="PRINTS" id="PR00727">
    <property type="entry name" value="LEADERPTASE"/>
</dbReference>
<dbReference type="STRING" id="284590.Q6CKX8"/>
<dbReference type="GO" id="GO:0006465">
    <property type="term" value="P:signal peptide processing"/>
    <property type="evidence" value="ECO:0007669"/>
    <property type="project" value="InterPro"/>
</dbReference>
<keyword evidence="4" id="KW-0496">Mitochondrion</keyword>
<evidence type="ECO:0000256" key="7">
    <source>
        <dbReference type="PIRSR" id="PIRSR600223-1"/>
    </source>
</evidence>
<dbReference type="PaxDb" id="284590-Q6CKX8"/>
<dbReference type="InterPro" id="IPR000223">
    <property type="entry name" value="Pept_S26A_signal_pept_1"/>
</dbReference>
<name>Q6CKX8_KLULA</name>
<dbReference type="SUPFAM" id="SSF51306">
    <property type="entry name" value="LexA/Signal peptidase"/>
    <property type="match status" value="1"/>
</dbReference>
<feature type="active site" evidence="7">
    <location>
        <position position="78"/>
    </location>
</feature>
<evidence type="ECO:0000256" key="2">
    <source>
        <dbReference type="ARBA" id="ARBA00022792"/>
    </source>
</evidence>
<evidence type="ECO:0000259" key="8">
    <source>
        <dbReference type="Pfam" id="PF10502"/>
    </source>
</evidence>
<dbReference type="GO" id="GO:0042720">
    <property type="term" value="C:mitochondrial inner membrane peptidase complex"/>
    <property type="evidence" value="ECO:0007669"/>
    <property type="project" value="TreeGrafter"/>
</dbReference>
<feature type="active site" evidence="7">
    <location>
        <position position="34"/>
    </location>
</feature>
<dbReference type="MEROPS" id="S26.002"/>
<dbReference type="GO" id="GO:0004252">
    <property type="term" value="F:serine-type endopeptidase activity"/>
    <property type="evidence" value="ECO:0007669"/>
    <property type="project" value="InterPro"/>
</dbReference>
<comment type="subcellular location">
    <subcellularLocation>
        <location evidence="1">Mitochondrion inner membrane</location>
    </subcellularLocation>
</comment>
<dbReference type="FunCoup" id="Q6CKX8">
    <property type="interactions" value="406"/>
</dbReference>
<feature type="domain" description="Peptidase S26" evidence="8">
    <location>
        <begin position="100"/>
        <end position="141"/>
    </location>
</feature>
<keyword evidence="3" id="KW-0378">Hydrolase</keyword>
<protein>
    <submittedName>
        <fullName evidence="9">KLLA0F07293p</fullName>
    </submittedName>
</protein>
<evidence type="ECO:0000313" key="10">
    <source>
        <dbReference type="Proteomes" id="UP000000598"/>
    </source>
</evidence>
<evidence type="ECO:0000313" key="9">
    <source>
        <dbReference type="EMBL" id="CAG98119.1"/>
    </source>
</evidence>
<dbReference type="InParanoid" id="Q6CKX8"/>
<dbReference type="CDD" id="cd06530">
    <property type="entry name" value="S26_SPase_I"/>
    <property type="match status" value="1"/>
</dbReference>
<dbReference type="InterPro" id="IPR052064">
    <property type="entry name" value="Mito_IMP1_subunit"/>
</dbReference>
<dbReference type="PANTHER" id="PTHR12383">
    <property type="entry name" value="PROTEASE FAMILY S26 MITOCHONDRIAL INNER MEMBRANE PROTEASE-RELATED"/>
    <property type="match status" value="1"/>
</dbReference>
<evidence type="ECO:0000256" key="6">
    <source>
        <dbReference type="ARBA" id="ARBA00038445"/>
    </source>
</evidence>
<evidence type="ECO:0000256" key="4">
    <source>
        <dbReference type="ARBA" id="ARBA00023128"/>
    </source>
</evidence>
<evidence type="ECO:0000256" key="3">
    <source>
        <dbReference type="ARBA" id="ARBA00022801"/>
    </source>
</evidence>
<proteinExistence type="inferred from homology"/>
<dbReference type="OMA" id="LCKGPSM"/>
<dbReference type="KEGG" id="kla:KLLA0_F07293g"/>
<dbReference type="HOGENOM" id="CLU_028723_4_3_1"/>
<dbReference type="FunFam" id="2.10.109.10:FF:000018">
    <property type="entry name" value="Mitochondrial inner membrane protease subunit"/>
    <property type="match status" value="1"/>
</dbReference>
<evidence type="ECO:0000256" key="1">
    <source>
        <dbReference type="ARBA" id="ARBA00004273"/>
    </source>
</evidence>
<evidence type="ECO:0000256" key="5">
    <source>
        <dbReference type="ARBA" id="ARBA00023136"/>
    </source>
</evidence>
<dbReference type="Gene3D" id="2.10.109.10">
    <property type="entry name" value="Umud Fragment, subunit A"/>
    <property type="match status" value="1"/>
</dbReference>
<dbReference type="eggNOG" id="KOG0171">
    <property type="taxonomic scope" value="Eukaryota"/>
</dbReference>
<reference evidence="9 10" key="1">
    <citation type="journal article" date="2004" name="Nature">
        <title>Genome evolution in yeasts.</title>
        <authorList>
            <consortium name="Genolevures"/>
            <person name="Dujon B."/>
            <person name="Sherman D."/>
            <person name="Fischer G."/>
            <person name="Durrens P."/>
            <person name="Casaregola S."/>
            <person name="Lafontaine I."/>
            <person name="de Montigny J."/>
            <person name="Marck C."/>
            <person name="Neuveglise C."/>
            <person name="Talla E."/>
            <person name="Goffard N."/>
            <person name="Frangeul L."/>
            <person name="Aigle M."/>
            <person name="Anthouard V."/>
            <person name="Babour A."/>
            <person name="Barbe V."/>
            <person name="Barnay S."/>
            <person name="Blanchin S."/>
            <person name="Beckerich J.M."/>
            <person name="Beyne E."/>
            <person name="Bleykasten C."/>
            <person name="Boisrame A."/>
            <person name="Boyer J."/>
            <person name="Cattolico L."/>
            <person name="Confanioleri F."/>
            <person name="de Daruvar A."/>
            <person name="Despons L."/>
            <person name="Fabre E."/>
            <person name="Fairhead C."/>
            <person name="Ferry-Dumazet H."/>
            <person name="Groppi A."/>
            <person name="Hantraye F."/>
            <person name="Hennequin C."/>
            <person name="Jauniaux N."/>
            <person name="Joyet P."/>
            <person name="Kachouri R."/>
            <person name="Kerrest A."/>
            <person name="Koszul R."/>
            <person name="Lemaire M."/>
            <person name="Lesur I."/>
            <person name="Ma L."/>
            <person name="Muller H."/>
            <person name="Nicaud J.M."/>
            <person name="Nikolski M."/>
            <person name="Oztas S."/>
            <person name="Ozier-Kalogeropoulos O."/>
            <person name="Pellenz S."/>
            <person name="Potier S."/>
            <person name="Richard G.F."/>
            <person name="Straub M.L."/>
            <person name="Suleau A."/>
            <person name="Swennene D."/>
            <person name="Tekaia F."/>
            <person name="Wesolowski-Louvel M."/>
            <person name="Westhof E."/>
            <person name="Wirth B."/>
            <person name="Zeniou-Meyer M."/>
            <person name="Zivanovic I."/>
            <person name="Bolotin-Fukuhara M."/>
            <person name="Thierry A."/>
            <person name="Bouchier C."/>
            <person name="Caudron B."/>
            <person name="Scarpelli C."/>
            <person name="Gaillardin C."/>
            <person name="Weissenbach J."/>
            <person name="Wincker P."/>
            <person name="Souciet J.L."/>
        </authorList>
    </citation>
    <scope>NUCLEOTIDE SEQUENCE [LARGE SCALE GENOMIC DNA]</scope>
    <source>
        <strain evidence="10">ATCC 8585 / CBS 2359 / DSM 70799 / NBRC 1267 / NRRL Y-1140 / WM37</strain>
    </source>
</reference>
<dbReference type="GO" id="GO:0006627">
    <property type="term" value="P:protein processing involved in protein targeting to mitochondrion"/>
    <property type="evidence" value="ECO:0007669"/>
    <property type="project" value="TreeGrafter"/>
</dbReference>
<accession>Q6CKX8</accession>
<gene>
    <name evidence="9" type="ORF">KLLA0_F07293g</name>
</gene>
<organism evidence="9 10">
    <name type="scientific">Kluyveromyces lactis (strain ATCC 8585 / CBS 2359 / DSM 70799 / NBRC 1267 / NRRL Y-1140 / WM37)</name>
    <name type="common">Yeast</name>
    <name type="synonym">Candida sphaerica</name>
    <dbReference type="NCBI Taxonomy" id="284590"/>
    <lineage>
        <taxon>Eukaryota</taxon>
        <taxon>Fungi</taxon>
        <taxon>Dikarya</taxon>
        <taxon>Ascomycota</taxon>
        <taxon>Saccharomycotina</taxon>
        <taxon>Saccharomycetes</taxon>
        <taxon>Saccharomycetales</taxon>
        <taxon>Saccharomycetaceae</taxon>
        <taxon>Kluyveromyces</taxon>
    </lineage>
</organism>
<dbReference type="EMBL" id="CR382126">
    <property type="protein sequence ID" value="CAG98119.1"/>
    <property type="molecule type" value="Genomic_DNA"/>
</dbReference>
<dbReference type="PANTHER" id="PTHR12383:SF16">
    <property type="entry name" value="MITOCHONDRIAL INNER MEMBRANE PROTEASE SUBUNIT 1"/>
    <property type="match status" value="1"/>
</dbReference>
<comment type="similarity">
    <text evidence="6">Belongs to the peptidase S26 family. IMP1 subfamily.</text>
</comment>
<keyword evidence="5" id="KW-0472">Membrane</keyword>
<dbReference type="Pfam" id="PF10502">
    <property type="entry name" value="Peptidase_S26"/>
    <property type="match status" value="2"/>
</dbReference>
<dbReference type="AlphaFoldDB" id="Q6CKX8"/>
<sequence length="167" mass="19224">MSWLNIGSYVVRTVCLIHITHTHFYEFTETRGESMLPTLNRVNDYVHVLKWYKDGRDLKMGDCIVAMKPTDPQSRVCKRITGMEGDLILVDPSQEDDEEAYETFIRVPKGHVWVTGDNLSHSLDSRTYNSIPKGLIKGKIVAANDFSKPLSTFWGFREITNSYFDEK</sequence>
<dbReference type="Proteomes" id="UP000000598">
    <property type="component" value="Chromosome F"/>
</dbReference>
<dbReference type="InterPro" id="IPR019533">
    <property type="entry name" value="Peptidase_S26"/>
</dbReference>
<dbReference type="InterPro" id="IPR036286">
    <property type="entry name" value="LexA/Signal_pep-like_sf"/>
</dbReference>